<dbReference type="Pfam" id="PF07096">
    <property type="entry name" value="DUF1358"/>
    <property type="match status" value="1"/>
</dbReference>
<evidence type="ECO:0000256" key="9">
    <source>
        <dbReference type="ARBA" id="ARBA00045905"/>
    </source>
</evidence>
<keyword evidence="4 11" id="KW-0812">Transmembrane</keyword>
<evidence type="ECO:0000256" key="1">
    <source>
        <dbReference type="ARBA" id="ARBA00004448"/>
    </source>
</evidence>
<dbReference type="STRING" id="50429.A0A2B4SZ46"/>
<protein>
    <recommendedName>
        <fullName evidence="3">Transmembrane protein 242</fullName>
    </recommendedName>
</protein>
<evidence type="ECO:0000256" key="11">
    <source>
        <dbReference type="SAM" id="Phobius"/>
    </source>
</evidence>
<feature type="region of interest" description="Disordered" evidence="10">
    <location>
        <begin position="129"/>
        <end position="151"/>
    </location>
</feature>
<comment type="caution">
    <text evidence="12">The sequence shown here is derived from an EMBL/GenBank/DDBJ whole genome shotgun (WGS) entry which is preliminary data.</text>
</comment>
<evidence type="ECO:0000256" key="3">
    <source>
        <dbReference type="ARBA" id="ARBA00013934"/>
    </source>
</evidence>
<keyword evidence="8 11" id="KW-0472">Membrane</keyword>
<evidence type="ECO:0000256" key="6">
    <source>
        <dbReference type="ARBA" id="ARBA00022989"/>
    </source>
</evidence>
<dbReference type="EMBL" id="LSMT01000003">
    <property type="protein sequence ID" value="PFX34576.1"/>
    <property type="molecule type" value="Genomic_DNA"/>
</dbReference>
<dbReference type="PANTHER" id="PTHR13141:SF4">
    <property type="entry name" value="TRANSMEMBRANE PROTEIN 242"/>
    <property type="match status" value="1"/>
</dbReference>
<name>A0A2B4SZ46_STYPI</name>
<keyword evidence="6 11" id="KW-1133">Transmembrane helix</keyword>
<feature type="transmembrane region" description="Helical" evidence="11">
    <location>
        <begin position="23"/>
        <end position="46"/>
    </location>
</feature>
<evidence type="ECO:0000256" key="4">
    <source>
        <dbReference type="ARBA" id="ARBA00022692"/>
    </source>
</evidence>
<dbReference type="OrthoDB" id="2378895at2759"/>
<organism evidence="12 13">
    <name type="scientific">Stylophora pistillata</name>
    <name type="common">Smooth cauliflower coral</name>
    <dbReference type="NCBI Taxonomy" id="50429"/>
    <lineage>
        <taxon>Eukaryota</taxon>
        <taxon>Metazoa</taxon>
        <taxon>Cnidaria</taxon>
        <taxon>Anthozoa</taxon>
        <taxon>Hexacorallia</taxon>
        <taxon>Scleractinia</taxon>
        <taxon>Astrocoeniina</taxon>
        <taxon>Pocilloporidae</taxon>
        <taxon>Stylophora</taxon>
    </lineage>
</organism>
<dbReference type="AlphaFoldDB" id="A0A2B4SZ46"/>
<dbReference type="PANTHER" id="PTHR13141">
    <property type="entry name" value="TRANSMEMBRANE PROTEIN 242"/>
    <property type="match status" value="1"/>
</dbReference>
<comment type="subcellular location">
    <subcellularLocation>
        <location evidence="1">Mitochondrion inner membrane</location>
        <topology evidence="1">Multi-pass membrane protein</topology>
    </subcellularLocation>
</comment>
<feature type="transmembrane region" description="Helical" evidence="11">
    <location>
        <begin position="67"/>
        <end position="90"/>
    </location>
</feature>
<keyword evidence="7" id="KW-0496">Mitochondrion</keyword>
<keyword evidence="5" id="KW-0999">Mitochondrion inner membrane</keyword>
<evidence type="ECO:0000256" key="5">
    <source>
        <dbReference type="ARBA" id="ARBA00022792"/>
    </source>
</evidence>
<comment type="function">
    <text evidence="9">Scaffold protein that participates in the c-ring assembly of mitochondrial ATP synthase (F(1)F(0) ATP synthase or complex V) by facilitating the membrane insertion and oligomer formation of the subunit c/ATP5MC3. Participates in the incorporation of the c-ring into vestigial complexes. Additionally influences the incorporation of subunits MT-ATP6, MT-ATP8, ATP5MJ, and ATP5MK in the ATP synthase.</text>
</comment>
<proteinExistence type="inferred from homology"/>
<evidence type="ECO:0000313" key="13">
    <source>
        <dbReference type="Proteomes" id="UP000225706"/>
    </source>
</evidence>
<dbReference type="Proteomes" id="UP000225706">
    <property type="component" value="Unassembled WGS sequence"/>
</dbReference>
<dbReference type="GO" id="GO:0005743">
    <property type="term" value="C:mitochondrial inner membrane"/>
    <property type="evidence" value="ECO:0007669"/>
    <property type="project" value="UniProtKB-SubCell"/>
</dbReference>
<evidence type="ECO:0000313" key="12">
    <source>
        <dbReference type="EMBL" id="PFX34576.1"/>
    </source>
</evidence>
<evidence type="ECO:0000256" key="2">
    <source>
        <dbReference type="ARBA" id="ARBA00007570"/>
    </source>
</evidence>
<evidence type="ECO:0000256" key="10">
    <source>
        <dbReference type="SAM" id="MobiDB-lite"/>
    </source>
</evidence>
<accession>A0A2B4SZ46</accession>
<evidence type="ECO:0000256" key="8">
    <source>
        <dbReference type="ARBA" id="ARBA00023136"/>
    </source>
</evidence>
<dbReference type="InterPro" id="IPR009792">
    <property type="entry name" value="TMEM242"/>
</dbReference>
<keyword evidence="13" id="KW-1185">Reference proteome</keyword>
<comment type="similarity">
    <text evidence="2">Belongs to the TMEM242 family.</text>
</comment>
<sequence length="151" mass="16529">MADEYAEKIHENDASQNVKSTDVLAGALLLSGVTFASMAGGFGYAIGQARRRSPSSFDQRQQEGAKLAMRALGWGTVIAVSGVGLLIFGVKTALGVKDTKEFGLKMKSIFPTKDGKLVSYFEPWRIPRNKGKGNSEEWWSSETHNATEERR</sequence>
<gene>
    <name evidence="12" type="primary">tmem242</name>
    <name evidence="12" type="ORF">AWC38_SpisGene424</name>
</gene>
<evidence type="ECO:0000256" key="7">
    <source>
        <dbReference type="ARBA" id="ARBA00023128"/>
    </source>
</evidence>
<reference evidence="13" key="1">
    <citation type="journal article" date="2017" name="bioRxiv">
        <title>Comparative analysis of the genomes of Stylophora pistillata and Acropora digitifera provides evidence for extensive differences between species of corals.</title>
        <authorList>
            <person name="Voolstra C.R."/>
            <person name="Li Y."/>
            <person name="Liew Y.J."/>
            <person name="Baumgarten S."/>
            <person name="Zoccola D."/>
            <person name="Flot J.-F."/>
            <person name="Tambutte S."/>
            <person name="Allemand D."/>
            <person name="Aranda M."/>
        </authorList>
    </citation>
    <scope>NUCLEOTIDE SEQUENCE [LARGE SCALE GENOMIC DNA]</scope>
</reference>